<dbReference type="PANTHER" id="PTHR11786">
    <property type="entry name" value="N-HYDROXYARYLAMINE O-ACETYLTRANSFERASE"/>
    <property type="match status" value="1"/>
</dbReference>
<dbReference type="RefSeq" id="XP_065669972.1">
    <property type="nucleotide sequence ID" value="XM_065813900.1"/>
</dbReference>
<evidence type="ECO:0000313" key="4">
    <source>
        <dbReference type="Proteomes" id="UP001652625"/>
    </source>
</evidence>
<dbReference type="Proteomes" id="UP001652625">
    <property type="component" value="Chromosome 12"/>
</dbReference>
<dbReference type="InterPro" id="IPR038765">
    <property type="entry name" value="Papain-like_cys_pep_sf"/>
</dbReference>
<keyword evidence="3" id="KW-0808">Transferase</keyword>
<dbReference type="PANTHER" id="PTHR11786:SF0">
    <property type="entry name" value="ARYLAMINE N-ACETYLTRANSFERASE 4-RELATED"/>
    <property type="match status" value="1"/>
</dbReference>
<accession>A0ABM4D6Q2</accession>
<proteinExistence type="inferred from homology"/>
<dbReference type="GeneID" id="136088878"/>
<keyword evidence="4" id="KW-1185">Reference proteome</keyword>
<evidence type="ECO:0000256" key="2">
    <source>
        <dbReference type="ARBA" id="ARBA00012701"/>
    </source>
</evidence>
<gene>
    <name evidence="5" type="primary">LOC136088878</name>
</gene>
<dbReference type="SUPFAM" id="SSF54001">
    <property type="entry name" value="Cysteine proteinases"/>
    <property type="match status" value="1"/>
</dbReference>
<reference evidence="5" key="1">
    <citation type="submission" date="2025-08" db="UniProtKB">
        <authorList>
            <consortium name="RefSeq"/>
        </authorList>
    </citation>
    <scope>IDENTIFICATION</scope>
</reference>
<dbReference type="InterPro" id="IPR001447">
    <property type="entry name" value="Arylamine_N-AcTrfase"/>
</dbReference>
<dbReference type="InterPro" id="IPR053710">
    <property type="entry name" value="Arylamine_NAT_domain_sf"/>
</dbReference>
<comment type="similarity">
    <text evidence="1 3">Belongs to the arylamine N-acetyltransferase family.</text>
</comment>
<organism evidence="4 5">
    <name type="scientific">Hydra vulgaris</name>
    <name type="common">Hydra</name>
    <name type="synonym">Hydra attenuata</name>
    <dbReference type="NCBI Taxonomy" id="6087"/>
    <lineage>
        <taxon>Eukaryota</taxon>
        <taxon>Metazoa</taxon>
        <taxon>Cnidaria</taxon>
        <taxon>Hydrozoa</taxon>
        <taxon>Hydroidolina</taxon>
        <taxon>Anthoathecata</taxon>
        <taxon>Aplanulata</taxon>
        <taxon>Hydridae</taxon>
        <taxon>Hydra</taxon>
    </lineage>
</organism>
<evidence type="ECO:0000313" key="5">
    <source>
        <dbReference type="RefSeq" id="XP_065669972.1"/>
    </source>
</evidence>
<evidence type="ECO:0000256" key="1">
    <source>
        <dbReference type="ARBA" id="ARBA00006547"/>
    </source>
</evidence>
<dbReference type="Gene3D" id="3.30.2140.20">
    <property type="match status" value="1"/>
</dbReference>
<dbReference type="Pfam" id="PF00797">
    <property type="entry name" value="Acetyltransf_2"/>
    <property type="match status" value="1"/>
</dbReference>
<protein>
    <recommendedName>
        <fullName evidence="2">arylamine N-acetyltransferase</fullName>
        <ecNumber evidence="2">2.3.1.5</ecNumber>
    </recommendedName>
</protein>
<evidence type="ECO:0000256" key="3">
    <source>
        <dbReference type="RuleBase" id="RU003452"/>
    </source>
</evidence>
<dbReference type="PRINTS" id="PR01543">
    <property type="entry name" value="ANATRNSFRASE"/>
</dbReference>
<dbReference type="EC" id="2.3.1.5" evidence="2"/>
<keyword evidence="3" id="KW-0012">Acyltransferase</keyword>
<name>A0ABM4D6Q2_HYDVU</name>
<sequence>MIESTFDKELYLKSLNLTDYLDHIDAIQPNKSMLYDIVKKHSQVIPYQNTGVYLATSTLDLSIKSLQERLLIKKLGGMCYETSELLWHALTSFGFKAYRTPTTVLNNLPFNEVAPRSHNIIIVFYENIKFLVDVGFGYNSIREPLPFSFTKTEEVLVQGEKYVLTCEDNFYILSMERQNELLTFYRFNKTDDSLPQFIDTDQTAKLYATFINYPGFMRIRDRYILCGKTTEFGRIGFIYDNEEKTFKKLLFDKDNAIKVFLESKEDFEQNIYKELNIFPDFRKLS</sequence>